<dbReference type="Proteomes" id="UP000261764">
    <property type="component" value="Chromosome I"/>
</dbReference>
<evidence type="ECO:0000313" key="5">
    <source>
        <dbReference type="Proteomes" id="UP000261764"/>
    </source>
</evidence>
<dbReference type="PANTHER" id="PTHR30217">
    <property type="entry name" value="PEPTIDASE U32 FAMILY"/>
    <property type="match status" value="1"/>
</dbReference>
<evidence type="ECO:0000313" key="4">
    <source>
        <dbReference type="EMBL" id="CDN40640.1"/>
    </source>
</evidence>
<organism evidence="4 5">
    <name type="scientific">Mycoplasma amphoriforme A39</name>
    <dbReference type="NCBI Taxonomy" id="572419"/>
    <lineage>
        <taxon>Bacteria</taxon>
        <taxon>Bacillati</taxon>
        <taxon>Mycoplasmatota</taxon>
        <taxon>Mollicutes</taxon>
        <taxon>Mycoplasmataceae</taxon>
        <taxon>Mycoplasma</taxon>
    </lineage>
</organism>
<dbReference type="Pfam" id="PF01136">
    <property type="entry name" value="Peptidase_U32"/>
    <property type="match status" value="1"/>
</dbReference>
<evidence type="ECO:0000256" key="1">
    <source>
        <dbReference type="ARBA" id="ARBA00022670"/>
    </source>
</evidence>
<comment type="similarity">
    <text evidence="3">Belongs to the peptidase U32 family.</text>
</comment>
<dbReference type="KEGG" id="mamp:MAMA39_05220"/>
<proteinExistence type="inferred from homology"/>
<evidence type="ECO:0000256" key="3">
    <source>
        <dbReference type="ARBA" id="ARBA00038374"/>
    </source>
</evidence>
<dbReference type="RefSeq" id="WP_343251267.1">
    <property type="nucleotide sequence ID" value="NZ_HG937516.1"/>
</dbReference>
<accession>A0A292IIC8</accession>
<dbReference type="InterPro" id="IPR051454">
    <property type="entry name" value="RNA/ubiquinone_mod_enzymes"/>
</dbReference>
<gene>
    <name evidence="4" type="ORF">MAMA39_05220</name>
</gene>
<dbReference type="GO" id="GO:0008233">
    <property type="term" value="F:peptidase activity"/>
    <property type="evidence" value="ECO:0007669"/>
    <property type="project" value="UniProtKB-KW"/>
</dbReference>
<sequence>MKLVTMPYDVDQAMEFIKGKVDCLLLANKQISLRYANSFSFKDIIKIVNNKQNSQVFVLVNQFFFEPQLETLIKHLKFLDKLDIDGVYFQDYAVVQIIHEHNLKLKPIYHSETLVTSYGQIPFFIKNQINHVVLARELFLSEVKQIANHKPENFQIELQGQGFMFIMHSRWKMISNFENYNHIRNLHQQKQLWIKEALRKWPNAIYQDKFGTHMFSGYEICVMSIIDQLHKMKIDYLRIDNVMQTRQWCEKITKIYQSTIALLRQNKLTSKQLEKNVTIIKGIVKPNAITPAFLGKIEDIYHLEKSEQNEQK</sequence>
<evidence type="ECO:0008006" key="6">
    <source>
        <dbReference type="Google" id="ProtNLM"/>
    </source>
</evidence>
<keyword evidence="2" id="KW-0378">Hydrolase</keyword>
<keyword evidence="5" id="KW-1185">Reference proteome</keyword>
<evidence type="ECO:0000256" key="2">
    <source>
        <dbReference type="ARBA" id="ARBA00022801"/>
    </source>
</evidence>
<keyword evidence="1" id="KW-0645">Protease</keyword>
<dbReference type="GO" id="GO:0006508">
    <property type="term" value="P:proteolysis"/>
    <property type="evidence" value="ECO:0007669"/>
    <property type="project" value="UniProtKB-KW"/>
</dbReference>
<protein>
    <recommendedName>
        <fullName evidence="6">Peptidase U32 collagenase domain-containing protein</fullName>
    </recommendedName>
</protein>
<name>A0A292IIC8_9MOLU</name>
<dbReference type="EMBL" id="HG937516">
    <property type="protein sequence ID" value="CDN40640.1"/>
    <property type="molecule type" value="Genomic_DNA"/>
</dbReference>
<dbReference type="InterPro" id="IPR001539">
    <property type="entry name" value="Peptidase_U32"/>
</dbReference>
<reference evidence="4 5" key="1">
    <citation type="journal article" date="2015" name="Clin. Infect. Dis.">
        <title>Genomic Investigations unmask Mycoplasma amphoriforme, a new respiratory pathogen.</title>
        <authorList>
            <person name="Gillespie S.H."/>
            <person name="Ling C.L."/>
            <person name="Oravcova K."/>
            <person name="Pinheiro M."/>
            <person name="Wells L."/>
            <person name="Bryant J.M."/>
            <person name="McHugh T.D."/>
            <person name="Bebear C."/>
            <person name="Webster D."/>
            <person name="Harris S.R."/>
            <person name="Seth-Smith H.M."/>
            <person name="Thomson N.R."/>
        </authorList>
    </citation>
    <scope>NUCLEOTIDE SEQUENCE [LARGE SCALE GENOMIC DNA]</scope>
    <source>
        <strain evidence="4 5">A39</strain>
    </source>
</reference>
<dbReference type="PANTHER" id="PTHR30217:SF6">
    <property type="entry name" value="TRNA HYDROXYLATION PROTEIN P"/>
    <property type="match status" value="1"/>
</dbReference>
<dbReference type="AlphaFoldDB" id="A0A292IIC8"/>